<evidence type="ECO:0000256" key="1">
    <source>
        <dbReference type="SAM" id="Phobius"/>
    </source>
</evidence>
<evidence type="ECO:0000313" key="3">
    <source>
        <dbReference type="Proteomes" id="UP001595993"/>
    </source>
</evidence>
<gene>
    <name evidence="2" type="ORF">ACFO9E_13635</name>
</gene>
<keyword evidence="3" id="KW-1185">Reference proteome</keyword>
<keyword evidence="1" id="KW-0812">Transmembrane</keyword>
<organism evidence="2 3">
    <name type="scientific">Streptomyces maoxianensis</name>
    <dbReference type="NCBI Taxonomy" id="1459942"/>
    <lineage>
        <taxon>Bacteria</taxon>
        <taxon>Bacillati</taxon>
        <taxon>Actinomycetota</taxon>
        <taxon>Actinomycetes</taxon>
        <taxon>Kitasatosporales</taxon>
        <taxon>Streptomycetaceae</taxon>
        <taxon>Streptomyces</taxon>
    </lineage>
</organism>
<name>A0ABV9G4H9_9ACTN</name>
<feature type="transmembrane region" description="Helical" evidence="1">
    <location>
        <begin position="6"/>
        <end position="23"/>
    </location>
</feature>
<keyword evidence="1" id="KW-0472">Membrane</keyword>
<protein>
    <recommendedName>
        <fullName evidence="4">DUF2970 domain-containing protein</fullName>
    </recommendedName>
</protein>
<comment type="caution">
    <text evidence="2">The sequence shown here is derived from an EMBL/GenBank/DDBJ whole genome shotgun (WGS) entry which is preliminary data.</text>
</comment>
<sequence length="59" mass="6126">MVDAVVPILLVLGIAAWLFLRESNKTSVQSLDGSGCGCILGVVLLIFVALMFVGAKYGG</sequence>
<keyword evidence="1" id="KW-1133">Transmembrane helix</keyword>
<dbReference type="EMBL" id="JBHSFE010000011">
    <property type="protein sequence ID" value="MFC4608852.1"/>
    <property type="molecule type" value="Genomic_DNA"/>
</dbReference>
<dbReference type="Proteomes" id="UP001595993">
    <property type="component" value="Unassembled WGS sequence"/>
</dbReference>
<accession>A0ABV9G4H9</accession>
<dbReference type="RefSeq" id="WP_381194909.1">
    <property type="nucleotide sequence ID" value="NZ_JBHSFE010000011.1"/>
</dbReference>
<evidence type="ECO:0008006" key="4">
    <source>
        <dbReference type="Google" id="ProtNLM"/>
    </source>
</evidence>
<proteinExistence type="predicted"/>
<evidence type="ECO:0000313" key="2">
    <source>
        <dbReference type="EMBL" id="MFC4608852.1"/>
    </source>
</evidence>
<feature type="transmembrane region" description="Helical" evidence="1">
    <location>
        <begin position="35"/>
        <end position="55"/>
    </location>
</feature>
<reference evidence="3" key="1">
    <citation type="journal article" date="2019" name="Int. J. Syst. Evol. Microbiol.">
        <title>The Global Catalogue of Microorganisms (GCM) 10K type strain sequencing project: providing services to taxonomists for standard genome sequencing and annotation.</title>
        <authorList>
            <consortium name="The Broad Institute Genomics Platform"/>
            <consortium name="The Broad Institute Genome Sequencing Center for Infectious Disease"/>
            <person name="Wu L."/>
            <person name="Ma J."/>
        </authorList>
    </citation>
    <scope>NUCLEOTIDE SEQUENCE [LARGE SCALE GENOMIC DNA]</scope>
    <source>
        <strain evidence="3">CGMCC 4.7139</strain>
    </source>
</reference>